<evidence type="ECO:0000256" key="5">
    <source>
        <dbReference type="ARBA" id="ARBA00023136"/>
    </source>
</evidence>
<evidence type="ECO:0000313" key="9">
    <source>
        <dbReference type="Proteomes" id="UP000017052"/>
    </source>
</evidence>
<accession>U2RAZ6</accession>
<dbReference type="EMBL" id="ACVN02000295">
    <property type="protein sequence ID" value="ERK50778.1"/>
    <property type="molecule type" value="Genomic_DNA"/>
</dbReference>
<evidence type="ECO:0000256" key="1">
    <source>
        <dbReference type="ARBA" id="ARBA00004651"/>
    </source>
</evidence>
<feature type="transmembrane region" description="Helical" evidence="6">
    <location>
        <begin position="379"/>
        <end position="401"/>
    </location>
</feature>
<evidence type="ECO:0000313" key="8">
    <source>
        <dbReference type="EMBL" id="ERK50778.1"/>
    </source>
</evidence>
<feature type="transmembrane region" description="Helical" evidence="6">
    <location>
        <begin position="319"/>
        <end position="343"/>
    </location>
</feature>
<proteinExistence type="predicted"/>
<feature type="domain" description="Major facilitator superfamily (MFS) profile" evidence="7">
    <location>
        <begin position="50"/>
        <end position="470"/>
    </location>
</feature>
<protein>
    <submittedName>
        <fullName evidence="8">Transporter, major facilitator family protein</fullName>
    </submittedName>
</protein>
<comment type="caution">
    <text evidence="8">The sequence shown here is derived from an EMBL/GenBank/DDBJ whole genome shotgun (WGS) entry which is preliminary data.</text>
</comment>
<dbReference type="PANTHER" id="PTHR11662:SF399">
    <property type="entry name" value="FI19708P1-RELATED"/>
    <property type="match status" value="1"/>
</dbReference>
<feature type="transmembrane region" description="Helical" evidence="6">
    <location>
        <begin position="443"/>
        <end position="465"/>
    </location>
</feature>
<comment type="subcellular location">
    <subcellularLocation>
        <location evidence="1">Cell membrane</location>
        <topology evidence="1">Multi-pass membrane protein</topology>
    </subcellularLocation>
</comment>
<organism evidence="8 9">
    <name type="scientific">Propionibacterium acidifaciens F0233</name>
    <dbReference type="NCBI Taxonomy" id="553198"/>
    <lineage>
        <taxon>Bacteria</taxon>
        <taxon>Bacillati</taxon>
        <taxon>Actinomycetota</taxon>
        <taxon>Actinomycetes</taxon>
        <taxon>Propionibacteriales</taxon>
        <taxon>Propionibacteriaceae</taxon>
        <taxon>Propionibacterium</taxon>
    </lineage>
</organism>
<dbReference type="AlphaFoldDB" id="U2RAZ6"/>
<keyword evidence="5 6" id="KW-0472">Membrane</keyword>
<keyword evidence="2" id="KW-1003">Cell membrane</keyword>
<dbReference type="PIRSF" id="PIRSF002808">
    <property type="entry name" value="Hexose_phosphate_transp"/>
    <property type="match status" value="1"/>
</dbReference>
<keyword evidence="4 6" id="KW-1133">Transmembrane helix</keyword>
<dbReference type="InterPro" id="IPR050382">
    <property type="entry name" value="MFS_Na/Anion_cotransporter"/>
</dbReference>
<feature type="transmembrane region" description="Helical" evidence="6">
    <location>
        <begin position="116"/>
        <end position="143"/>
    </location>
</feature>
<dbReference type="InterPro" id="IPR036259">
    <property type="entry name" value="MFS_trans_sf"/>
</dbReference>
<dbReference type="GO" id="GO:0005886">
    <property type="term" value="C:plasma membrane"/>
    <property type="evidence" value="ECO:0007669"/>
    <property type="project" value="UniProtKB-SubCell"/>
</dbReference>
<dbReference type="Proteomes" id="UP000017052">
    <property type="component" value="Unassembled WGS sequence"/>
</dbReference>
<reference evidence="8" key="1">
    <citation type="submission" date="2013-08" db="EMBL/GenBank/DDBJ databases">
        <authorList>
            <person name="Durkin A.S."/>
            <person name="Haft D.R."/>
            <person name="McCorrison J."/>
            <person name="Torralba M."/>
            <person name="Gillis M."/>
            <person name="Haft D.H."/>
            <person name="Methe B."/>
            <person name="Sutton G."/>
            <person name="Nelson K.E."/>
        </authorList>
    </citation>
    <scope>NUCLEOTIDE SEQUENCE [LARGE SCALE GENOMIC DNA]</scope>
    <source>
        <strain evidence="8">F0233</strain>
    </source>
</reference>
<dbReference type="InterPro" id="IPR000849">
    <property type="entry name" value="Sugar_P_transporter"/>
</dbReference>
<dbReference type="GO" id="GO:0022857">
    <property type="term" value="F:transmembrane transporter activity"/>
    <property type="evidence" value="ECO:0007669"/>
    <property type="project" value="InterPro"/>
</dbReference>
<gene>
    <name evidence="8" type="ORF">HMPREF0682_1751</name>
</gene>
<dbReference type="InterPro" id="IPR020846">
    <property type="entry name" value="MFS_dom"/>
</dbReference>
<dbReference type="Pfam" id="PF07690">
    <property type="entry name" value="MFS_1"/>
    <property type="match status" value="1"/>
</dbReference>
<dbReference type="InterPro" id="IPR011701">
    <property type="entry name" value="MFS"/>
</dbReference>
<evidence type="ECO:0000256" key="2">
    <source>
        <dbReference type="ARBA" id="ARBA00022475"/>
    </source>
</evidence>
<keyword evidence="3 6" id="KW-0812">Transmembrane</keyword>
<feature type="transmembrane region" description="Helical" evidence="6">
    <location>
        <begin position="286"/>
        <end position="307"/>
    </location>
</feature>
<feature type="transmembrane region" description="Helical" evidence="6">
    <location>
        <begin position="205"/>
        <end position="223"/>
    </location>
</feature>
<dbReference type="PROSITE" id="PS50850">
    <property type="entry name" value="MFS"/>
    <property type="match status" value="1"/>
</dbReference>
<evidence type="ECO:0000256" key="6">
    <source>
        <dbReference type="SAM" id="Phobius"/>
    </source>
</evidence>
<dbReference type="Gene3D" id="1.20.1250.20">
    <property type="entry name" value="MFS general substrate transporter like domains"/>
    <property type="match status" value="2"/>
</dbReference>
<dbReference type="SUPFAM" id="SSF103473">
    <property type="entry name" value="MFS general substrate transporter"/>
    <property type="match status" value="1"/>
</dbReference>
<sequence>MDNDENLCSLVSSRGPSRLVHIVHRTPDGARMSSSTLHHEERPTHYRWVVLTVIFITYVICMADRSNIGAVLPMIKGEFEISNFASGAISSFFFLGYAISQIPAGLVMTKKGTRHIVSLAVLLFSIITFCMGFATTAVALLVLRLLLGLMEGPTPVGMTSTVNAWFPPKEKGTATGVYIASTQFAPIIVPIIAVALANAQGWRSVFHWFAVPGVVMAIVFFLVQRTHPGQSRCVNAAELARITSTDTGGTEKRVDFGDMGWIDRLIRLRDEKPLDTNGRIMRSWNIWGNTIAYFFMNNVLYGMLTWIPSYLVTARGYNFIKMGFVASAPSIGGLVGALVGGVVSDRVFRGRRKPTMLITALMTAVMMVVVLVVPQNTVLVVGSLILTGFFLNIGWPMFTAYAMNLTTDGTYPFAISVINSGGNLGGFFAPIIVGALLDAFGGNYTVAFSYFVVVLLIGLVLILTLTEGRPAPKVGAATATRA</sequence>
<dbReference type="CDD" id="cd17319">
    <property type="entry name" value="MFS_ExuT_GudP_like"/>
    <property type="match status" value="1"/>
</dbReference>
<feature type="transmembrane region" description="Helical" evidence="6">
    <location>
        <begin position="355"/>
        <end position="373"/>
    </location>
</feature>
<feature type="transmembrane region" description="Helical" evidence="6">
    <location>
        <begin position="45"/>
        <end position="63"/>
    </location>
</feature>
<evidence type="ECO:0000259" key="7">
    <source>
        <dbReference type="PROSITE" id="PS50850"/>
    </source>
</evidence>
<evidence type="ECO:0000256" key="4">
    <source>
        <dbReference type="ARBA" id="ARBA00022989"/>
    </source>
</evidence>
<dbReference type="PANTHER" id="PTHR11662">
    <property type="entry name" value="SOLUTE CARRIER FAMILY 17"/>
    <property type="match status" value="1"/>
</dbReference>
<feature type="transmembrane region" description="Helical" evidence="6">
    <location>
        <begin position="177"/>
        <end position="199"/>
    </location>
</feature>
<name>U2RAZ6_9ACTN</name>
<keyword evidence="9" id="KW-1185">Reference proteome</keyword>
<feature type="transmembrane region" description="Helical" evidence="6">
    <location>
        <begin position="84"/>
        <end position="104"/>
    </location>
</feature>
<evidence type="ECO:0000256" key="3">
    <source>
        <dbReference type="ARBA" id="ARBA00022692"/>
    </source>
</evidence>
<feature type="transmembrane region" description="Helical" evidence="6">
    <location>
        <begin position="413"/>
        <end position="437"/>
    </location>
</feature>